<sequence length="129" mass="14518">MTGWFFGGYGCYGLFIWDLHRVAFCLWFLVGGVGWKTHIVVVGAVTVEIGWGRDEHRLSGVQLACCWIQGLGLVCCLASFVQMIADMVDRYLDTLDTREWPTKRNALFGPYSCPFRSLSAPIRSSIKCD</sequence>
<name>A0AAV9GL49_9PEZI</name>
<keyword evidence="3" id="KW-1185">Reference proteome</keyword>
<comment type="caution">
    <text evidence="2">The sequence shown here is derived from an EMBL/GenBank/DDBJ whole genome shotgun (WGS) entry which is preliminary data.</text>
</comment>
<gene>
    <name evidence="2" type="ORF">QBC34DRAFT_112281</name>
</gene>
<dbReference type="AlphaFoldDB" id="A0AAV9GL49"/>
<reference evidence="2" key="1">
    <citation type="journal article" date="2023" name="Mol. Phylogenet. Evol.">
        <title>Genome-scale phylogeny and comparative genomics of the fungal order Sordariales.</title>
        <authorList>
            <person name="Hensen N."/>
            <person name="Bonometti L."/>
            <person name="Westerberg I."/>
            <person name="Brannstrom I.O."/>
            <person name="Guillou S."/>
            <person name="Cros-Aarteil S."/>
            <person name="Calhoun S."/>
            <person name="Haridas S."/>
            <person name="Kuo A."/>
            <person name="Mondo S."/>
            <person name="Pangilinan J."/>
            <person name="Riley R."/>
            <person name="LaButti K."/>
            <person name="Andreopoulos B."/>
            <person name="Lipzen A."/>
            <person name="Chen C."/>
            <person name="Yan M."/>
            <person name="Daum C."/>
            <person name="Ng V."/>
            <person name="Clum A."/>
            <person name="Steindorff A."/>
            <person name="Ohm R.A."/>
            <person name="Martin F."/>
            <person name="Silar P."/>
            <person name="Natvig D.O."/>
            <person name="Lalanne C."/>
            <person name="Gautier V."/>
            <person name="Ament-Velasquez S.L."/>
            <person name="Kruys A."/>
            <person name="Hutchinson M.I."/>
            <person name="Powell A.J."/>
            <person name="Barry K."/>
            <person name="Miller A.N."/>
            <person name="Grigoriev I.V."/>
            <person name="Debuchy R."/>
            <person name="Gladieux P."/>
            <person name="Hiltunen Thoren M."/>
            <person name="Johannesson H."/>
        </authorList>
    </citation>
    <scope>NUCLEOTIDE SEQUENCE</scope>
    <source>
        <strain evidence="2">PSN243</strain>
    </source>
</reference>
<proteinExistence type="predicted"/>
<accession>A0AAV9GL49</accession>
<reference evidence="2" key="2">
    <citation type="submission" date="2023-05" db="EMBL/GenBank/DDBJ databases">
        <authorList>
            <consortium name="Lawrence Berkeley National Laboratory"/>
            <person name="Steindorff A."/>
            <person name="Hensen N."/>
            <person name="Bonometti L."/>
            <person name="Westerberg I."/>
            <person name="Brannstrom I.O."/>
            <person name="Guillou S."/>
            <person name="Cros-Aarteil S."/>
            <person name="Calhoun S."/>
            <person name="Haridas S."/>
            <person name="Kuo A."/>
            <person name="Mondo S."/>
            <person name="Pangilinan J."/>
            <person name="Riley R."/>
            <person name="Labutti K."/>
            <person name="Andreopoulos B."/>
            <person name="Lipzen A."/>
            <person name="Chen C."/>
            <person name="Yanf M."/>
            <person name="Daum C."/>
            <person name="Ng V."/>
            <person name="Clum A."/>
            <person name="Ohm R."/>
            <person name="Martin F."/>
            <person name="Silar P."/>
            <person name="Natvig D."/>
            <person name="Lalanne C."/>
            <person name="Gautier V."/>
            <person name="Ament-Velasquez S.L."/>
            <person name="Kruys A."/>
            <person name="Hutchinson M.I."/>
            <person name="Powell A.J."/>
            <person name="Barry K."/>
            <person name="Miller A.N."/>
            <person name="Grigoriev I.V."/>
            <person name="Debuchy R."/>
            <person name="Gladieux P."/>
            <person name="Thoren M.H."/>
            <person name="Johannesson H."/>
        </authorList>
    </citation>
    <scope>NUCLEOTIDE SEQUENCE</scope>
    <source>
        <strain evidence="2">PSN243</strain>
    </source>
</reference>
<feature type="transmembrane region" description="Helical" evidence="1">
    <location>
        <begin position="26"/>
        <end position="51"/>
    </location>
</feature>
<evidence type="ECO:0000313" key="2">
    <source>
        <dbReference type="EMBL" id="KAK4448644.1"/>
    </source>
</evidence>
<dbReference type="EMBL" id="MU865942">
    <property type="protein sequence ID" value="KAK4448644.1"/>
    <property type="molecule type" value="Genomic_DNA"/>
</dbReference>
<evidence type="ECO:0000256" key="1">
    <source>
        <dbReference type="SAM" id="Phobius"/>
    </source>
</evidence>
<organism evidence="2 3">
    <name type="scientific">Podospora aff. communis PSN243</name>
    <dbReference type="NCBI Taxonomy" id="3040156"/>
    <lineage>
        <taxon>Eukaryota</taxon>
        <taxon>Fungi</taxon>
        <taxon>Dikarya</taxon>
        <taxon>Ascomycota</taxon>
        <taxon>Pezizomycotina</taxon>
        <taxon>Sordariomycetes</taxon>
        <taxon>Sordariomycetidae</taxon>
        <taxon>Sordariales</taxon>
        <taxon>Podosporaceae</taxon>
        <taxon>Podospora</taxon>
    </lineage>
</organism>
<keyword evidence="1" id="KW-0812">Transmembrane</keyword>
<keyword evidence="1" id="KW-1133">Transmembrane helix</keyword>
<dbReference type="Proteomes" id="UP001321760">
    <property type="component" value="Unassembled WGS sequence"/>
</dbReference>
<keyword evidence="1" id="KW-0472">Membrane</keyword>
<protein>
    <submittedName>
        <fullName evidence="2">Uncharacterized protein</fullName>
    </submittedName>
</protein>
<feature type="transmembrane region" description="Helical" evidence="1">
    <location>
        <begin position="63"/>
        <end position="85"/>
    </location>
</feature>
<evidence type="ECO:0000313" key="3">
    <source>
        <dbReference type="Proteomes" id="UP001321760"/>
    </source>
</evidence>